<keyword evidence="2 4" id="KW-0238">DNA-binding</keyword>
<dbReference type="Pfam" id="PF00440">
    <property type="entry name" value="TetR_N"/>
    <property type="match status" value="1"/>
</dbReference>
<feature type="DNA-binding region" description="H-T-H motif" evidence="4">
    <location>
        <begin position="31"/>
        <end position="50"/>
    </location>
</feature>
<dbReference type="InterPro" id="IPR009057">
    <property type="entry name" value="Homeodomain-like_sf"/>
</dbReference>
<name>A0A1U9LFK1_9PROT</name>
<gene>
    <name evidence="6" type="ORF">A0U91_09905</name>
</gene>
<evidence type="ECO:0000313" key="7">
    <source>
        <dbReference type="Proteomes" id="UP000189055"/>
    </source>
</evidence>
<dbReference type="SUPFAM" id="SSF46689">
    <property type="entry name" value="Homeodomain-like"/>
    <property type="match status" value="1"/>
</dbReference>
<organism evidence="6 7">
    <name type="scientific">Acetobacter persici</name>
    <dbReference type="NCBI Taxonomy" id="1076596"/>
    <lineage>
        <taxon>Bacteria</taxon>
        <taxon>Pseudomonadati</taxon>
        <taxon>Pseudomonadota</taxon>
        <taxon>Alphaproteobacteria</taxon>
        <taxon>Acetobacterales</taxon>
        <taxon>Acetobacteraceae</taxon>
        <taxon>Acetobacter</taxon>
    </lineage>
</organism>
<reference evidence="6 7" key="1">
    <citation type="submission" date="2016-03" db="EMBL/GenBank/DDBJ databases">
        <title>Acetic acid bacteria sequencing.</title>
        <authorList>
            <person name="Brandt J."/>
            <person name="Jakob F."/>
            <person name="Vogel R.F."/>
        </authorList>
    </citation>
    <scope>NUCLEOTIDE SEQUENCE [LARGE SCALE GENOMIC DNA]</scope>
    <source>
        <strain evidence="6 7">TMW2.1084</strain>
    </source>
</reference>
<protein>
    <submittedName>
        <fullName evidence="6">TetR family transcriptional regulator</fullName>
    </submittedName>
</protein>
<accession>A0A1U9LFK1</accession>
<dbReference type="PROSITE" id="PS50977">
    <property type="entry name" value="HTH_TETR_2"/>
    <property type="match status" value="1"/>
</dbReference>
<keyword evidence="3" id="KW-0804">Transcription</keyword>
<keyword evidence="1" id="KW-0805">Transcription regulation</keyword>
<dbReference type="AlphaFoldDB" id="A0A1U9LFK1"/>
<dbReference type="InterPro" id="IPR001647">
    <property type="entry name" value="HTH_TetR"/>
</dbReference>
<dbReference type="GO" id="GO:0003677">
    <property type="term" value="F:DNA binding"/>
    <property type="evidence" value="ECO:0007669"/>
    <property type="project" value="UniProtKB-UniRule"/>
</dbReference>
<dbReference type="Proteomes" id="UP000189055">
    <property type="component" value="Chromosome"/>
</dbReference>
<feature type="domain" description="HTH tetR-type" evidence="5">
    <location>
        <begin position="8"/>
        <end position="68"/>
    </location>
</feature>
<dbReference type="STRING" id="1076596.A0U91_09905"/>
<sequence length="192" mass="20985">MKRPTPGVSAAERIRNSARELFYHNGIRGVGVEEIVQNAGVTKPSLYRAYESKDGLAAVYLDEFYGTCRTRFEEAESDFPDDPRGQILAYFDGLAERASSPTYRGCGLTNAILEFPDRDHPVRREAARLKQAMADWIASRVALLNARDPEALTAGLVLLMEGVFVAGQAFAPPGPSAHAGTVARRLLDMSVL</sequence>
<evidence type="ECO:0000259" key="5">
    <source>
        <dbReference type="PROSITE" id="PS50977"/>
    </source>
</evidence>
<proteinExistence type="predicted"/>
<evidence type="ECO:0000313" key="6">
    <source>
        <dbReference type="EMBL" id="AQT05148.1"/>
    </source>
</evidence>
<dbReference type="PANTHER" id="PTHR47506:SF1">
    <property type="entry name" value="HTH-TYPE TRANSCRIPTIONAL REGULATOR YJDC"/>
    <property type="match status" value="1"/>
</dbReference>
<dbReference type="RefSeq" id="WP_077930937.1">
    <property type="nucleotide sequence ID" value="NZ_CP014687.1"/>
</dbReference>
<evidence type="ECO:0000256" key="1">
    <source>
        <dbReference type="ARBA" id="ARBA00023015"/>
    </source>
</evidence>
<dbReference type="EMBL" id="CP014687">
    <property type="protein sequence ID" value="AQT05148.1"/>
    <property type="molecule type" value="Genomic_DNA"/>
</dbReference>
<dbReference type="PRINTS" id="PR00455">
    <property type="entry name" value="HTHTETR"/>
</dbReference>
<dbReference type="SUPFAM" id="SSF48498">
    <property type="entry name" value="Tetracyclin repressor-like, C-terminal domain"/>
    <property type="match status" value="1"/>
</dbReference>
<evidence type="ECO:0000256" key="3">
    <source>
        <dbReference type="ARBA" id="ARBA00023163"/>
    </source>
</evidence>
<dbReference type="InterPro" id="IPR036271">
    <property type="entry name" value="Tet_transcr_reg_TetR-rel_C_sf"/>
</dbReference>
<dbReference type="Gene3D" id="1.10.357.10">
    <property type="entry name" value="Tetracycline Repressor, domain 2"/>
    <property type="match status" value="1"/>
</dbReference>
<evidence type="ECO:0000256" key="2">
    <source>
        <dbReference type="ARBA" id="ARBA00023125"/>
    </source>
</evidence>
<dbReference type="PANTHER" id="PTHR47506">
    <property type="entry name" value="TRANSCRIPTIONAL REGULATORY PROTEIN"/>
    <property type="match status" value="1"/>
</dbReference>
<dbReference type="KEGG" id="aper:A0U91_09905"/>
<evidence type="ECO:0000256" key="4">
    <source>
        <dbReference type="PROSITE-ProRule" id="PRU00335"/>
    </source>
</evidence>
<dbReference type="GeneID" id="95618299"/>